<gene>
    <name evidence="3" type="ORF">AXX12_17650</name>
</gene>
<dbReference type="GO" id="GO:0032259">
    <property type="term" value="P:methylation"/>
    <property type="evidence" value="ECO:0007669"/>
    <property type="project" value="UniProtKB-KW"/>
</dbReference>
<sequence>MPYTYILECADGTLYTGWTTDLDARLAAHNAGSGARYTRGRLPVKLVYSEYQPDQSSGQRREAAIKRLPRQEKRKLIESFKFEA</sequence>
<evidence type="ECO:0000313" key="4">
    <source>
        <dbReference type="Proteomes" id="UP000076268"/>
    </source>
</evidence>
<dbReference type="GO" id="GO:0008168">
    <property type="term" value="F:methyltransferase activity"/>
    <property type="evidence" value="ECO:0007669"/>
    <property type="project" value="UniProtKB-KW"/>
</dbReference>
<dbReference type="InterPro" id="IPR050190">
    <property type="entry name" value="UPF0213_domain"/>
</dbReference>
<proteinExistence type="inferred from homology"/>
<dbReference type="InterPro" id="IPR000305">
    <property type="entry name" value="GIY-YIG_endonuc"/>
</dbReference>
<comment type="similarity">
    <text evidence="1">Belongs to the UPF0213 family.</text>
</comment>
<dbReference type="PANTHER" id="PTHR34477:SF1">
    <property type="entry name" value="UPF0213 PROTEIN YHBQ"/>
    <property type="match status" value="1"/>
</dbReference>
<dbReference type="EMBL" id="LSGP01000006">
    <property type="protein sequence ID" value="KYZ77883.1"/>
    <property type="molecule type" value="Genomic_DNA"/>
</dbReference>
<dbReference type="OrthoDB" id="9807770at2"/>
<dbReference type="Pfam" id="PF01541">
    <property type="entry name" value="GIY-YIG"/>
    <property type="match status" value="1"/>
</dbReference>
<evidence type="ECO:0000313" key="3">
    <source>
        <dbReference type="EMBL" id="KYZ77883.1"/>
    </source>
</evidence>
<name>A0A154BV30_ANASB</name>
<evidence type="ECO:0000256" key="1">
    <source>
        <dbReference type="ARBA" id="ARBA00007435"/>
    </source>
</evidence>
<comment type="caution">
    <text evidence="3">The sequence shown here is derived from an EMBL/GenBank/DDBJ whole genome shotgun (WGS) entry which is preliminary data.</text>
</comment>
<feature type="domain" description="GIY-YIG" evidence="2">
    <location>
        <begin position="1"/>
        <end position="75"/>
    </location>
</feature>
<organism evidence="3 4">
    <name type="scientific">Anaerosporomusa subterranea</name>
    <dbReference type="NCBI Taxonomy" id="1794912"/>
    <lineage>
        <taxon>Bacteria</taxon>
        <taxon>Bacillati</taxon>
        <taxon>Bacillota</taxon>
        <taxon>Negativicutes</taxon>
        <taxon>Acetonemataceae</taxon>
        <taxon>Anaerosporomusa</taxon>
    </lineage>
</organism>
<dbReference type="SUPFAM" id="SSF82771">
    <property type="entry name" value="GIY-YIG endonuclease"/>
    <property type="match status" value="1"/>
</dbReference>
<dbReference type="RefSeq" id="WP_066237855.1">
    <property type="nucleotide sequence ID" value="NZ_LSGP01000006.1"/>
</dbReference>
<dbReference type="AlphaFoldDB" id="A0A154BV30"/>
<dbReference type="Gene3D" id="3.40.1440.10">
    <property type="entry name" value="GIY-YIG endonuclease"/>
    <property type="match status" value="1"/>
</dbReference>
<keyword evidence="3" id="KW-0489">Methyltransferase</keyword>
<dbReference type="PANTHER" id="PTHR34477">
    <property type="entry name" value="UPF0213 PROTEIN YHBQ"/>
    <property type="match status" value="1"/>
</dbReference>
<dbReference type="STRING" id="1794912.AXX12_17650"/>
<keyword evidence="4" id="KW-1185">Reference proteome</keyword>
<evidence type="ECO:0000259" key="2">
    <source>
        <dbReference type="PROSITE" id="PS50164"/>
    </source>
</evidence>
<protein>
    <submittedName>
        <fullName evidence="3">Methyltransferase</fullName>
    </submittedName>
</protein>
<reference evidence="3 4" key="1">
    <citation type="submission" date="2016-02" db="EMBL/GenBank/DDBJ databases">
        <title>Anaerosporomusa subterraneum gen. nov., sp. nov., a spore-forming obligate anaerobe isolated from saprolite.</title>
        <authorList>
            <person name="Choi J.K."/>
            <person name="Shah M."/>
            <person name="Yee N."/>
        </authorList>
    </citation>
    <scope>NUCLEOTIDE SEQUENCE [LARGE SCALE GENOMIC DNA]</scope>
    <source>
        <strain evidence="3 4">RU4</strain>
    </source>
</reference>
<dbReference type="Proteomes" id="UP000076268">
    <property type="component" value="Unassembled WGS sequence"/>
</dbReference>
<keyword evidence="3" id="KW-0808">Transferase</keyword>
<dbReference type="InterPro" id="IPR035901">
    <property type="entry name" value="GIY-YIG_endonuc_sf"/>
</dbReference>
<accession>A0A154BV30</accession>
<dbReference type="PROSITE" id="PS50164">
    <property type="entry name" value="GIY_YIG"/>
    <property type="match status" value="1"/>
</dbReference>
<dbReference type="CDD" id="cd10456">
    <property type="entry name" value="GIY-YIG_UPF0213"/>
    <property type="match status" value="1"/>
</dbReference>